<dbReference type="EMBL" id="CP093349">
    <property type="protein sequence ID" value="WOH10035.1"/>
    <property type="molecule type" value="Genomic_DNA"/>
</dbReference>
<feature type="compositionally biased region" description="Low complexity" evidence="1">
    <location>
        <begin position="45"/>
        <end position="60"/>
    </location>
</feature>
<name>A0AAF0XKX8_DAUCS</name>
<sequence>MCYKVDCKQCGKTTWGGCGKHLKTLYPTIAQGKHCTCRSWPGVDTASSAASSTTTTTTTTGMFPERSGEDPWRTLKFLLISIMFISFIKFYI</sequence>
<protein>
    <submittedName>
        <fullName evidence="2">Uncharacterized protein</fullName>
    </submittedName>
</protein>
<dbReference type="PANTHER" id="PTHR34724">
    <property type="entry name" value="OS12G0596101 PROTEIN"/>
    <property type="match status" value="1"/>
</dbReference>
<dbReference type="Proteomes" id="UP000077755">
    <property type="component" value="Chromosome 7"/>
</dbReference>
<proteinExistence type="predicted"/>
<organism evidence="2 3">
    <name type="scientific">Daucus carota subsp. sativus</name>
    <name type="common">Carrot</name>
    <dbReference type="NCBI Taxonomy" id="79200"/>
    <lineage>
        <taxon>Eukaryota</taxon>
        <taxon>Viridiplantae</taxon>
        <taxon>Streptophyta</taxon>
        <taxon>Embryophyta</taxon>
        <taxon>Tracheophyta</taxon>
        <taxon>Spermatophyta</taxon>
        <taxon>Magnoliopsida</taxon>
        <taxon>eudicotyledons</taxon>
        <taxon>Gunneridae</taxon>
        <taxon>Pentapetalae</taxon>
        <taxon>asterids</taxon>
        <taxon>campanulids</taxon>
        <taxon>Apiales</taxon>
        <taxon>Apiaceae</taxon>
        <taxon>Apioideae</taxon>
        <taxon>Scandiceae</taxon>
        <taxon>Daucinae</taxon>
        <taxon>Daucus</taxon>
        <taxon>Daucus sect. Daucus</taxon>
    </lineage>
</organism>
<keyword evidence="3" id="KW-1185">Reference proteome</keyword>
<evidence type="ECO:0000256" key="1">
    <source>
        <dbReference type="SAM" id="MobiDB-lite"/>
    </source>
</evidence>
<reference evidence="2" key="1">
    <citation type="journal article" date="2016" name="Nat. Genet.">
        <title>A high-quality carrot genome assembly provides new insights into carotenoid accumulation and asterid genome evolution.</title>
        <authorList>
            <person name="Iorizzo M."/>
            <person name="Ellison S."/>
            <person name="Senalik D."/>
            <person name="Zeng P."/>
            <person name="Satapoomin P."/>
            <person name="Huang J."/>
            <person name="Bowman M."/>
            <person name="Iovene M."/>
            <person name="Sanseverino W."/>
            <person name="Cavagnaro P."/>
            <person name="Yildiz M."/>
            <person name="Macko-Podgorni A."/>
            <person name="Moranska E."/>
            <person name="Grzebelus E."/>
            <person name="Grzebelus D."/>
            <person name="Ashrafi H."/>
            <person name="Zheng Z."/>
            <person name="Cheng S."/>
            <person name="Spooner D."/>
            <person name="Van Deynze A."/>
            <person name="Simon P."/>
        </authorList>
    </citation>
    <scope>NUCLEOTIDE SEQUENCE</scope>
    <source>
        <tissue evidence="2">Leaf</tissue>
    </source>
</reference>
<reference evidence="2" key="2">
    <citation type="submission" date="2022-03" db="EMBL/GenBank/DDBJ databases">
        <title>Draft title - Genomic analysis of global carrot germplasm unveils the trajectory of domestication and the origin of high carotenoid orange carrot.</title>
        <authorList>
            <person name="Iorizzo M."/>
            <person name="Ellison S."/>
            <person name="Senalik D."/>
            <person name="Macko-Podgorni A."/>
            <person name="Grzebelus D."/>
            <person name="Bostan H."/>
            <person name="Rolling W."/>
            <person name="Curaba J."/>
            <person name="Simon P."/>
        </authorList>
    </citation>
    <scope>NUCLEOTIDE SEQUENCE</scope>
    <source>
        <tissue evidence="2">Leaf</tissue>
    </source>
</reference>
<evidence type="ECO:0000313" key="2">
    <source>
        <dbReference type="EMBL" id="WOH10035.1"/>
    </source>
</evidence>
<gene>
    <name evidence="2" type="ORF">DCAR_0729496</name>
</gene>
<dbReference type="AlphaFoldDB" id="A0AAF0XKX8"/>
<accession>A0AAF0XKX8</accession>
<feature type="region of interest" description="Disordered" evidence="1">
    <location>
        <begin position="44"/>
        <end position="66"/>
    </location>
</feature>
<evidence type="ECO:0000313" key="3">
    <source>
        <dbReference type="Proteomes" id="UP000077755"/>
    </source>
</evidence>
<dbReference type="PANTHER" id="PTHR34724:SF2">
    <property type="entry name" value="OS12G0596101 PROTEIN"/>
    <property type="match status" value="1"/>
</dbReference>